<dbReference type="EMBL" id="JACHFH010000010">
    <property type="protein sequence ID" value="MBB5335924.1"/>
    <property type="molecule type" value="Genomic_DNA"/>
</dbReference>
<name>A0A840USY0_9FIRM</name>
<sequence length="347" mass="39886">MTAKKIFNIVSGNPSGALNVSMTISNFLKNNGYNVINIFRKYNNTSLENITVIKDKFILDYILSLSKLIRAFQPDLIMVHGYSTHIWTKFALAHSKMDVKLIHIEHNTEKYTILRRYLTKYLDKYTTKYICVSQTVAEHLKKQYINKNKVSVIYNGIEIKKFSEVPKKTHDIFTIGMVARFAKQKDHLTLIKAVEYLIKNHNETVNLILMGTGKTKSKCENYVNKHDLNNNVFFTTGKFTDLIPQIDTFVLSTHYEGQGLVACEAMASKCPVLFTDISVARELITDNYNGLLFPPEDYKSLAHCLLQIKHKKIDVDFLINNGYNTVCQKFAESQMLQSYLVLIQNLI</sequence>
<feature type="domain" description="Glycosyl transferase family 1" evidence="1">
    <location>
        <begin position="162"/>
        <end position="324"/>
    </location>
</feature>
<dbReference type="AlphaFoldDB" id="A0A840USY0"/>
<dbReference type="Gene3D" id="3.40.50.2000">
    <property type="entry name" value="Glycogen Phosphorylase B"/>
    <property type="match status" value="2"/>
</dbReference>
<dbReference type="RefSeq" id="WP_183860380.1">
    <property type="nucleotide sequence ID" value="NZ_JACHFH010000010.1"/>
</dbReference>
<reference evidence="3 4" key="1">
    <citation type="submission" date="2020-08" db="EMBL/GenBank/DDBJ databases">
        <title>Genomic Encyclopedia of Type Strains, Phase IV (KMG-IV): sequencing the most valuable type-strain genomes for metagenomic binning, comparative biology and taxonomic classification.</title>
        <authorList>
            <person name="Goeker M."/>
        </authorList>
    </citation>
    <scope>NUCLEOTIDE SEQUENCE [LARGE SCALE GENOMIC DNA]</scope>
    <source>
        <strain evidence="3 4">DSM 24661</strain>
    </source>
</reference>
<dbReference type="InterPro" id="IPR028098">
    <property type="entry name" value="Glyco_trans_4-like_N"/>
</dbReference>
<evidence type="ECO:0000313" key="3">
    <source>
        <dbReference type="EMBL" id="MBB5335924.1"/>
    </source>
</evidence>
<dbReference type="SUPFAM" id="SSF53756">
    <property type="entry name" value="UDP-Glycosyltransferase/glycogen phosphorylase"/>
    <property type="match status" value="1"/>
</dbReference>
<protein>
    <submittedName>
        <fullName evidence="3">Glycosyltransferase involved in cell wall biosynthesis</fullName>
    </submittedName>
</protein>
<accession>A0A840USY0</accession>
<evidence type="ECO:0000259" key="1">
    <source>
        <dbReference type="Pfam" id="PF00534"/>
    </source>
</evidence>
<dbReference type="PANTHER" id="PTHR12526">
    <property type="entry name" value="GLYCOSYLTRANSFERASE"/>
    <property type="match status" value="1"/>
</dbReference>
<evidence type="ECO:0000259" key="2">
    <source>
        <dbReference type="Pfam" id="PF13439"/>
    </source>
</evidence>
<dbReference type="PANTHER" id="PTHR12526:SF630">
    <property type="entry name" value="GLYCOSYLTRANSFERASE"/>
    <property type="match status" value="1"/>
</dbReference>
<gene>
    <name evidence="3" type="ORF">HNR32_001068</name>
</gene>
<keyword evidence="3" id="KW-0808">Transferase</keyword>
<dbReference type="Pfam" id="PF13439">
    <property type="entry name" value="Glyco_transf_4"/>
    <property type="match status" value="1"/>
</dbReference>
<dbReference type="InterPro" id="IPR001296">
    <property type="entry name" value="Glyco_trans_1"/>
</dbReference>
<dbReference type="Proteomes" id="UP000559117">
    <property type="component" value="Unassembled WGS sequence"/>
</dbReference>
<organism evidence="3 4">
    <name type="scientific">Pectinatus brassicae</name>
    <dbReference type="NCBI Taxonomy" id="862415"/>
    <lineage>
        <taxon>Bacteria</taxon>
        <taxon>Bacillati</taxon>
        <taxon>Bacillota</taxon>
        <taxon>Negativicutes</taxon>
        <taxon>Selenomonadales</taxon>
        <taxon>Selenomonadaceae</taxon>
        <taxon>Pectinatus</taxon>
    </lineage>
</organism>
<comment type="caution">
    <text evidence="3">The sequence shown here is derived from an EMBL/GenBank/DDBJ whole genome shotgun (WGS) entry which is preliminary data.</text>
</comment>
<evidence type="ECO:0000313" key="4">
    <source>
        <dbReference type="Proteomes" id="UP000559117"/>
    </source>
</evidence>
<keyword evidence="4" id="KW-1185">Reference proteome</keyword>
<feature type="domain" description="Glycosyltransferase subfamily 4-like N-terminal" evidence="2">
    <location>
        <begin position="16"/>
        <end position="159"/>
    </location>
</feature>
<dbReference type="CDD" id="cd03801">
    <property type="entry name" value="GT4_PimA-like"/>
    <property type="match status" value="1"/>
</dbReference>
<proteinExistence type="predicted"/>
<dbReference type="Pfam" id="PF00534">
    <property type="entry name" value="Glycos_transf_1"/>
    <property type="match status" value="1"/>
</dbReference>
<dbReference type="GO" id="GO:0016757">
    <property type="term" value="F:glycosyltransferase activity"/>
    <property type="evidence" value="ECO:0007669"/>
    <property type="project" value="InterPro"/>
</dbReference>